<comment type="similarity">
    <text evidence="2">Belongs to the tyrosyl-DNA phosphodiesterase family.</text>
</comment>
<name>A0A1Y1ZH39_9PLEO</name>
<keyword evidence="7" id="KW-0234">DNA repair</keyword>
<evidence type="ECO:0000256" key="12">
    <source>
        <dbReference type="SAM" id="MobiDB-lite"/>
    </source>
</evidence>
<evidence type="ECO:0000256" key="5">
    <source>
        <dbReference type="ARBA" id="ARBA00022801"/>
    </source>
</evidence>
<evidence type="ECO:0000313" key="14">
    <source>
        <dbReference type="Proteomes" id="UP000193144"/>
    </source>
</evidence>
<dbReference type="GO" id="GO:0003697">
    <property type="term" value="F:single-stranded DNA binding"/>
    <property type="evidence" value="ECO:0007669"/>
    <property type="project" value="TreeGrafter"/>
</dbReference>
<keyword evidence="8" id="KW-0539">Nucleus</keyword>
<feature type="compositionally biased region" description="Basic and acidic residues" evidence="12">
    <location>
        <begin position="549"/>
        <end position="574"/>
    </location>
</feature>
<keyword evidence="14" id="KW-1185">Reference proteome</keyword>
<feature type="active site" description="Nucleophile" evidence="9">
    <location>
        <position position="193"/>
    </location>
</feature>
<feature type="site" description="Interaction with DNA" evidence="11">
    <location>
        <position position="500"/>
    </location>
</feature>
<evidence type="ECO:0000256" key="2">
    <source>
        <dbReference type="ARBA" id="ARBA00010205"/>
    </source>
</evidence>
<feature type="region of interest" description="Disordered" evidence="12">
    <location>
        <begin position="1"/>
        <end position="78"/>
    </location>
</feature>
<dbReference type="CDD" id="cd09123">
    <property type="entry name" value="PLDc_Tdp1_2"/>
    <property type="match status" value="1"/>
</dbReference>
<evidence type="ECO:0000256" key="9">
    <source>
        <dbReference type="PIRSR" id="PIRSR610347-1"/>
    </source>
</evidence>
<feature type="binding site" evidence="10">
    <location>
        <position position="476"/>
    </location>
    <ligand>
        <name>substrate</name>
    </ligand>
</feature>
<reference evidence="13 14" key="1">
    <citation type="submission" date="2016-07" db="EMBL/GenBank/DDBJ databases">
        <title>Pervasive Adenine N6-methylation of Active Genes in Fungi.</title>
        <authorList>
            <consortium name="DOE Joint Genome Institute"/>
            <person name="Mondo S.J."/>
            <person name="Dannebaum R.O."/>
            <person name="Kuo R.C."/>
            <person name="Labutti K."/>
            <person name="Haridas S."/>
            <person name="Kuo A."/>
            <person name="Salamov A."/>
            <person name="Ahrendt S.R."/>
            <person name="Lipzen A."/>
            <person name="Sullivan W."/>
            <person name="Andreopoulos W.B."/>
            <person name="Clum A."/>
            <person name="Lindquist E."/>
            <person name="Daum C."/>
            <person name="Ramamoorthy G.K."/>
            <person name="Gryganskyi A."/>
            <person name="Culley D."/>
            <person name="Magnuson J.K."/>
            <person name="James T.Y."/>
            <person name="O'Malley M.A."/>
            <person name="Stajich J.E."/>
            <person name="Spatafora J.W."/>
            <person name="Visel A."/>
            <person name="Grigoriev I.V."/>
        </authorList>
    </citation>
    <scope>NUCLEOTIDE SEQUENCE [LARGE SCALE GENOMIC DNA]</scope>
    <source>
        <strain evidence="13 14">CBS 115471</strain>
    </source>
</reference>
<sequence>MTRLEPDGSPAAKRRKLDSQTDSTSDPASSSLAGEKATSRLLDRPISPPLSRRVRSATPTPSVSRARHGAATPPVGTAVTKDNSNLLTCITSPIQLTKIADLAPAQNVDTIGLDDILGHPMIKECWNFNFLFDLDFVMKHFDPDVRALVKVKIVHGFWKREDETRISLQENAERFPNIELISAYIPDPFGTHHSKMMILLRHDDFAQVVIHTANMISRDWGNMTQAVWRSPLLPLLPQTSSLPSASPAEKEAHAIGSGMRFKKDLLGYLQKYGKRLGDLPSELSKYDFSKVRAAFIGSAPSRQKPNATPRDNQTSWGWLGLGEILSSIPVSDAEVATSPPNIFIQISSIATLGQNPTWLQNFQAILGRTASGAISSPSDSRSPSGFFTKRTPPTFNPKAKRPTPKFNIIFPTASEIRASLDGYNSGGSIHTKLQSTTQQKQLQYLHPMLCHWTAQDETLNSQRRKAERGPAAPHIKTYIRFRDSRQKSIDWAMVTSANLSKQAWGELENKNGEVWIQSWECGVVVWPDLFKPSDDREMDMVPVFGNDMPEQKAEHEGTGLEDSDQKASKGDVEDSRKTLVGFRMPYDLPLSPYKKDEVPWCATLPDSEPDWRGAVWRGYQPRC</sequence>
<comment type="subcellular location">
    <subcellularLocation>
        <location evidence="1">Nucleus</location>
    </subcellularLocation>
</comment>
<dbReference type="GO" id="GO:0017005">
    <property type="term" value="F:3'-tyrosyl-DNA phosphodiesterase activity"/>
    <property type="evidence" value="ECO:0007669"/>
    <property type="project" value="TreeGrafter"/>
</dbReference>
<dbReference type="STRING" id="1231657.A0A1Y1ZH39"/>
<proteinExistence type="inferred from homology"/>
<feature type="compositionally biased region" description="Polar residues" evidence="12">
    <location>
        <begin position="20"/>
        <end position="32"/>
    </location>
</feature>
<keyword evidence="5" id="KW-0378">Hydrolase</keyword>
<dbReference type="Pfam" id="PF06087">
    <property type="entry name" value="Tyr-DNA_phospho"/>
    <property type="match status" value="1"/>
</dbReference>
<dbReference type="PANTHER" id="PTHR12415">
    <property type="entry name" value="TYROSYL-DNA PHOSPHODIESTERASE 1"/>
    <property type="match status" value="1"/>
</dbReference>
<accession>A0A1Y1ZH39</accession>
<dbReference type="GO" id="GO:0003690">
    <property type="term" value="F:double-stranded DNA binding"/>
    <property type="evidence" value="ECO:0007669"/>
    <property type="project" value="TreeGrafter"/>
</dbReference>
<evidence type="ECO:0000256" key="8">
    <source>
        <dbReference type="ARBA" id="ARBA00023242"/>
    </source>
</evidence>
<keyword evidence="6" id="KW-0269">Exonuclease</keyword>
<dbReference type="Proteomes" id="UP000193144">
    <property type="component" value="Unassembled WGS sequence"/>
</dbReference>
<dbReference type="EMBL" id="MCFA01000085">
    <property type="protein sequence ID" value="ORY09494.1"/>
    <property type="molecule type" value="Genomic_DNA"/>
</dbReference>
<dbReference type="OrthoDB" id="47785at2759"/>
<dbReference type="FunFam" id="3.30.870.10:FF:000038">
    <property type="entry name" value="Probable tyrosyl-DNA phosphodiesterase"/>
    <property type="match status" value="1"/>
</dbReference>
<protein>
    <submittedName>
        <fullName evidence="13">Tyrosyl-DNA phosphodiesterase I</fullName>
    </submittedName>
</protein>
<keyword evidence="4" id="KW-0227">DNA damage</keyword>
<organism evidence="13 14">
    <name type="scientific">Clohesyomyces aquaticus</name>
    <dbReference type="NCBI Taxonomy" id="1231657"/>
    <lineage>
        <taxon>Eukaryota</taxon>
        <taxon>Fungi</taxon>
        <taxon>Dikarya</taxon>
        <taxon>Ascomycota</taxon>
        <taxon>Pezizomycotina</taxon>
        <taxon>Dothideomycetes</taxon>
        <taxon>Pleosporomycetidae</taxon>
        <taxon>Pleosporales</taxon>
        <taxon>Lindgomycetaceae</taxon>
        <taxon>Clohesyomyces</taxon>
    </lineage>
</organism>
<dbReference type="GO" id="GO:0004527">
    <property type="term" value="F:exonuclease activity"/>
    <property type="evidence" value="ECO:0007669"/>
    <property type="project" value="UniProtKB-KW"/>
</dbReference>
<evidence type="ECO:0000313" key="13">
    <source>
        <dbReference type="EMBL" id="ORY09494.1"/>
    </source>
</evidence>
<keyword evidence="3" id="KW-0540">Nuclease</keyword>
<dbReference type="InterPro" id="IPR010347">
    <property type="entry name" value="Tdp1"/>
</dbReference>
<feature type="compositionally biased region" description="Low complexity" evidence="12">
    <location>
        <begin position="372"/>
        <end position="385"/>
    </location>
</feature>
<dbReference type="PANTHER" id="PTHR12415:SF0">
    <property type="entry name" value="TYROSYL-DNA PHOSPHODIESTERASE 1"/>
    <property type="match status" value="1"/>
</dbReference>
<dbReference type="SUPFAM" id="SSF56024">
    <property type="entry name" value="Phospholipase D/nuclease"/>
    <property type="match status" value="2"/>
</dbReference>
<evidence type="ECO:0000256" key="4">
    <source>
        <dbReference type="ARBA" id="ARBA00022763"/>
    </source>
</evidence>
<dbReference type="Gene3D" id="3.30.870.10">
    <property type="entry name" value="Endonuclease Chain A"/>
    <property type="match status" value="2"/>
</dbReference>
<evidence type="ECO:0000256" key="3">
    <source>
        <dbReference type="ARBA" id="ARBA00022722"/>
    </source>
</evidence>
<gene>
    <name evidence="13" type="ORF">BCR34DRAFT_568244</name>
</gene>
<feature type="region of interest" description="Disordered" evidence="12">
    <location>
        <begin position="372"/>
        <end position="403"/>
    </location>
</feature>
<evidence type="ECO:0000256" key="1">
    <source>
        <dbReference type="ARBA" id="ARBA00004123"/>
    </source>
</evidence>
<feature type="region of interest" description="Disordered" evidence="12">
    <location>
        <begin position="547"/>
        <end position="574"/>
    </location>
</feature>
<evidence type="ECO:0000256" key="10">
    <source>
        <dbReference type="PIRSR" id="PIRSR610347-2"/>
    </source>
</evidence>
<feature type="active site" description="Proton donor/acceptor" evidence="9">
    <location>
        <position position="474"/>
    </location>
</feature>
<evidence type="ECO:0000256" key="6">
    <source>
        <dbReference type="ARBA" id="ARBA00022839"/>
    </source>
</evidence>
<evidence type="ECO:0000256" key="7">
    <source>
        <dbReference type="ARBA" id="ARBA00023204"/>
    </source>
</evidence>
<dbReference type="CDD" id="cd09194">
    <property type="entry name" value="PLDc_yTdp1_1"/>
    <property type="match status" value="1"/>
</dbReference>
<dbReference type="GO" id="GO:0006281">
    <property type="term" value="P:DNA repair"/>
    <property type="evidence" value="ECO:0007669"/>
    <property type="project" value="UniProtKB-KW"/>
</dbReference>
<evidence type="ECO:0000256" key="11">
    <source>
        <dbReference type="PIRSR" id="PIRSR610347-3"/>
    </source>
</evidence>
<feature type="binding site" evidence="10">
    <location>
        <position position="195"/>
    </location>
    <ligand>
        <name>substrate</name>
    </ligand>
</feature>
<comment type="caution">
    <text evidence="13">The sequence shown here is derived from an EMBL/GenBank/DDBJ whole genome shotgun (WGS) entry which is preliminary data.</text>
</comment>
<dbReference type="GO" id="GO:0005634">
    <property type="term" value="C:nucleus"/>
    <property type="evidence" value="ECO:0007669"/>
    <property type="project" value="UniProtKB-SubCell"/>
</dbReference>
<dbReference type="AlphaFoldDB" id="A0A1Y1ZH39"/>